<dbReference type="OrthoDB" id="7069312at2"/>
<gene>
    <name evidence="3" type="ORF">SAMN04488068_2774</name>
</gene>
<reference evidence="3 4" key="1">
    <citation type="submission" date="2016-11" db="EMBL/GenBank/DDBJ databases">
        <authorList>
            <person name="Jaros S."/>
            <person name="Januszkiewicz K."/>
            <person name="Wedrychowicz H."/>
        </authorList>
    </citation>
    <scope>NUCLEOTIDE SEQUENCE [LARGE SCALE GENOMIC DNA]</scope>
    <source>
        <strain evidence="3 4">CGMCC 1.7049</strain>
    </source>
</reference>
<feature type="region of interest" description="Disordered" evidence="1">
    <location>
        <begin position="68"/>
        <end position="90"/>
    </location>
</feature>
<evidence type="ECO:0000256" key="2">
    <source>
        <dbReference type="SAM" id="SignalP"/>
    </source>
</evidence>
<name>A0A1M5QQV7_9GAMM</name>
<proteinExistence type="predicted"/>
<dbReference type="EMBL" id="FQWZ01000006">
    <property type="protein sequence ID" value="SHH16452.1"/>
    <property type="molecule type" value="Genomic_DNA"/>
</dbReference>
<accession>A0A1M5QQV7</accession>
<keyword evidence="4" id="KW-1185">Reference proteome</keyword>
<evidence type="ECO:0000313" key="4">
    <source>
        <dbReference type="Proteomes" id="UP000199758"/>
    </source>
</evidence>
<dbReference type="STRING" id="490188.SAMN04488068_2774"/>
<feature type="signal peptide" evidence="2">
    <location>
        <begin position="1"/>
        <end position="30"/>
    </location>
</feature>
<dbReference type="RefSeq" id="WP_072898246.1">
    <property type="nucleotide sequence ID" value="NZ_FQWZ01000006.1"/>
</dbReference>
<protein>
    <submittedName>
        <fullName evidence="3">Uncharacterized protein</fullName>
    </submittedName>
</protein>
<feature type="chain" id="PRO_5012183634" evidence="2">
    <location>
        <begin position="31"/>
        <end position="90"/>
    </location>
</feature>
<sequence>MTANTSTLARRIRPLAIGIALLGSSGAAQASDGIGSRNIAAGVGQWIAAQGNAALRELGHDLREHIDDQIRPLLPQPADTRPLTPKEEQR</sequence>
<dbReference type="AlphaFoldDB" id="A0A1M5QQV7"/>
<organism evidence="3 4">
    <name type="scientific">Hydrocarboniphaga daqingensis</name>
    <dbReference type="NCBI Taxonomy" id="490188"/>
    <lineage>
        <taxon>Bacteria</taxon>
        <taxon>Pseudomonadati</taxon>
        <taxon>Pseudomonadota</taxon>
        <taxon>Gammaproteobacteria</taxon>
        <taxon>Nevskiales</taxon>
        <taxon>Nevskiaceae</taxon>
        <taxon>Hydrocarboniphaga</taxon>
    </lineage>
</organism>
<evidence type="ECO:0000256" key="1">
    <source>
        <dbReference type="SAM" id="MobiDB-lite"/>
    </source>
</evidence>
<dbReference type="Proteomes" id="UP000199758">
    <property type="component" value="Unassembled WGS sequence"/>
</dbReference>
<keyword evidence="2" id="KW-0732">Signal</keyword>
<evidence type="ECO:0000313" key="3">
    <source>
        <dbReference type="EMBL" id="SHH16452.1"/>
    </source>
</evidence>